<keyword evidence="5 14" id="KW-0808">Transferase</keyword>
<evidence type="ECO:0000256" key="12">
    <source>
        <dbReference type="ARBA" id="ARBA00033413"/>
    </source>
</evidence>
<comment type="similarity">
    <text evidence="2">Belongs to the HPPK family.</text>
</comment>
<evidence type="ECO:0000256" key="11">
    <source>
        <dbReference type="ARBA" id="ARBA00029766"/>
    </source>
</evidence>
<dbReference type="Proteomes" id="UP000811255">
    <property type="component" value="Unassembled WGS sequence"/>
</dbReference>
<keyword evidence="6" id="KW-0547">Nucleotide-binding</keyword>
<evidence type="ECO:0000256" key="4">
    <source>
        <dbReference type="ARBA" id="ARBA00016218"/>
    </source>
</evidence>
<dbReference type="CDD" id="cd00483">
    <property type="entry name" value="HPPK"/>
    <property type="match status" value="1"/>
</dbReference>
<proteinExistence type="inferred from homology"/>
<gene>
    <name evidence="14" type="primary">folK</name>
    <name evidence="14" type="ORF">KK137_11065</name>
</gene>
<dbReference type="PANTHER" id="PTHR43071:SF1">
    <property type="entry name" value="2-AMINO-4-HYDROXY-6-HYDROXYMETHYLDIHYDROPTERIDINE PYROPHOSPHOKINASE"/>
    <property type="match status" value="1"/>
</dbReference>
<protein>
    <recommendedName>
        <fullName evidence="4">2-amino-4-hydroxy-6-hydroxymethyldihydropteridine pyrophosphokinase</fullName>
        <ecNumber evidence="3">2.7.6.3</ecNumber>
    </recommendedName>
    <alternativeName>
        <fullName evidence="11">6-hydroxymethyl-7,8-dihydropterin pyrophosphokinase</fullName>
    </alternativeName>
    <alternativeName>
        <fullName evidence="12">7,8-dihydro-6-hydroxymethylpterin-pyrophosphokinase</fullName>
    </alternativeName>
</protein>
<evidence type="ECO:0000256" key="3">
    <source>
        <dbReference type="ARBA" id="ARBA00013253"/>
    </source>
</evidence>
<evidence type="ECO:0000259" key="13">
    <source>
        <dbReference type="Pfam" id="PF01288"/>
    </source>
</evidence>
<evidence type="ECO:0000256" key="2">
    <source>
        <dbReference type="ARBA" id="ARBA00005810"/>
    </source>
</evidence>
<dbReference type="GO" id="GO:0003848">
    <property type="term" value="F:2-amino-4-hydroxy-6-hydroxymethyldihydropteridine diphosphokinase activity"/>
    <property type="evidence" value="ECO:0007669"/>
    <property type="project" value="UniProtKB-EC"/>
</dbReference>
<organism evidence="14 15">
    <name type="scientific">Croceibacterium selenioxidans</name>
    <dbReference type="NCBI Taxonomy" id="2838833"/>
    <lineage>
        <taxon>Bacteria</taxon>
        <taxon>Pseudomonadati</taxon>
        <taxon>Pseudomonadota</taxon>
        <taxon>Alphaproteobacteria</taxon>
        <taxon>Sphingomonadales</taxon>
        <taxon>Erythrobacteraceae</taxon>
        <taxon>Croceibacterium</taxon>
    </lineage>
</organism>
<dbReference type="Pfam" id="PF01288">
    <property type="entry name" value="HPPK"/>
    <property type="match status" value="1"/>
</dbReference>
<name>A0ABS5W544_9SPHN</name>
<accession>A0ABS5W544</accession>
<dbReference type="NCBIfam" id="TIGR01498">
    <property type="entry name" value="folK"/>
    <property type="match status" value="1"/>
</dbReference>
<evidence type="ECO:0000256" key="8">
    <source>
        <dbReference type="ARBA" id="ARBA00022840"/>
    </source>
</evidence>
<keyword evidence="8" id="KW-0067">ATP-binding</keyword>
<dbReference type="InterPro" id="IPR000550">
    <property type="entry name" value="Hppk"/>
</dbReference>
<comment type="function">
    <text evidence="10">Catalyzes the transfer of pyrophosphate from adenosine triphosphate (ATP) to 6-hydroxymethyl-7,8-dihydropterin, an enzymatic step in folate biosynthesis pathway.</text>
</comment>
<reference evidence="14 15" key="1">
    <citation type="submission" date="2021-05" db="EMBL/GenBank/DDBJ databases">
        <title>Croceibacterium sp. LX-88 genome sequence.</title>
        <authorList>
            <person name="Luo X."/>
        </authorList>
    </citation>
    <scope>NUCLEOTIDE SEQUENCE [LARGE SCALE GENOMIC DNA]</scope>
    <source>
        <strain evidence="14 15">LX-88</strain>
    </source>
</reference>
<evidence type="ECO:0000256" key="6">
    <source>
        <dbReference type="ARBA" id="ARBA00022741"/>
    </source>
</evidence>
<evidence type="ECO:0000256" key="1">
    <source>
        <dbReference type="ARBA" id="ARBA00005051"/>
    </source>
</evidence>
<keyword evidence="7" id="KW-0418">Kinase</keyword>
<dbReference type="PANTHER" id="PTHR43071">
    <property type="entry name" value="2-AMINO-4-HYDROXY-6-HYDROXYMETHYLDIHYDROPTERIDINE PYROPHOSPHOKINASE"/>
    <property type="match status" value="1"/>
</dbReference>
<feature type="domain" description="7,8-dihydro-6-hydroxymethylpterin-pyrophosphokinase" evidence="13">
    <location>
        <begin position="7"/>
        <end position="137"/>
    </location>
</feature>
<keyword evidence="9" id="KW-0289">Folate biosynthesis</keyword>
<comment type="caution">
    <text evidence="14">The sequence shown here is derived from an EMBL/GenBank/DDBJ whole genome shotgun (WGS) entry which is preliminary data.</text>
</comment>
<dbReference type="Gene3D" id="3.30.70.560">
    <property type="entry name" value="7,8-Dihydro-6-hydroxymethylpterin-pyrophosphokinase HPPK"/>
    <property type="match status" value="1"/>
</dbReference>
<comment type="pathway">
    <text evidence="1">Cofactor biosynthesis; tetrahydrofolate biosynthesis; 2-amino-4-hydroxy-6-hydroxymethyl-7,8-dihydropteridine diphosphate from 7,8-dihydroneopterin triphosphate: step 4/4.</text>
</comment>
<dbReference type="SUPFAM" id="SSF55083">
    <property type="entry name" value="6-hydroxymethyl-7,8-dihydropterin pyrophosphokinase, HPPK"/>
    <property type="match status" value="1"/>
</dbReference>
<dbReference type="EC" id="2.7.6.3" evidence="3"/>
<evidence type="ECO:0000313" key="14">
    <source>
        <dbReference type="EMBL" id="MBT2134873.1"/>
    </source>
</evidence>
<evidence type="ECO:0000256" key="7">
    <source>
        <dbReference type="ARBA" id="ARBA00022777"/>
    </source>
</evidence>
<sequence>MTYRYLIALGSNRRHQRFGRPRDVLKAALERLEEKGAAIEAAGPIMLTDPIGPSLRRYANSAAVIETVLEPGALLALLKGIEREFGRRTGGQRWTSRVLDLDIVLWSGGTFAAPGLTIPHILFRERPFVLAPAARIAGGWRDPITGLSIRQLHSRLTRPGTIRR</sequence>
<evidence type="ECO:0000313" key="15">
    <source>
        <dbReference type="Proteomes" id="UP000811255"/>
    </source>
</evidence>
<evidence type="ECO:0000256" key="9">
    <source>
        <dbReference type="ARBA" id="ARBA00022909"/>
    </source>
</evidence>
<evidence type="ECO:0000256" key="10">
    <source>
        <dbReference type="ARBA" id="ARBA00029409"/>
    </source>
</evidence>
<dbReference type="EMBL" id="JAHFVK010000002">
    <property type="protein sequence ID" value="MBT2134873.1"/>
    <property type="molecule type" value="Genomic_DNA"/>
</dbReference>
<keyword evidence="15" id="KW-1185">Reference proteome</keyword>
<evidence type="ECO:0000256" key="5">
    <source>
        <dbReference type="ARBA" id="ARBA00022679"/>
    </source>
</evidence>
<dbReference type="InterPro" id="IPR035907">
    <property type="entry name" value="Hppk_sf"/>
</dbReference>